<dbReference type="AlphaFoldDB" id="A0AAW1QNA3"/>
<proteinExistence type="predicted"/>
<accession>A0AAW1QNA3</accession>
<evidence type="ECO:0000313" key="3">
    <source>
        <dbReference type="Proteomes" id="UP001438707"/>
    </source>
</evidence>
<sequence>MSKRMRAMGQQPRADRLRAFGRLQKAPKSSKCFWPRALQGTHQMKPEARTLSHRVQASRSTQGGDVSYLA</sequence>
<feature type="compositionally biased region" description="Polar residues" evidence="1">
    <location>
        <begin position="53"/>
        <end position="64"/>
    </location>
</feature>
<gene>
    <name evidence="2" type="ORF">WJX74_005790</name>
</gene>
<dbReference type="Proteomes" id="UP001438707">
    <property type="component" value="Unassembled WGS sequence"/>
</dbReference>
<dbReference type="EMBL" id="JALJOS010000029">
    <property type="protein sequence ID" value="KAK9822934.1"/>
    <property type="molecule type" value="Genomic_DNA"/>
</dbReference>
<protein>
    <submittedName>
        <fullName evidence="2">Uncharacterized protein</fullName>
    </submittedName>
</protein>
<organism evidence="2 3">
    <name type="scientific">Apatococcus lobatus</name>
    <dbReference type="NCBI Taxonomy" id="904363"/>
    <lineage>
        <taxon>Eukaryota</taxon>
        <taxon>Viridiplantae</taxon>
        <taxon>Chlorophyta</taxon>
        <taxon>core chlorophytes</taxon>
        <taxon>Trebouxiophyceae</taxon>
        <taxon>Chlorellales</taxon>
        <taxon>Chlorellaceae</taxon>
        <taxon>Apatococcus</taxon>
    </lineage>
</organism>
<name>A0AAW1QNA3_9CHLO</name>
<feature type="region of interest" description="Disordered" evidence="1">
    <location>
        <begin position="41"/>
        <end position="70"/>
    </location>
</feature>
<reference evidence="2 3" key="1">
    <citation type="journal article" date="2024" name="Nat. Commun.">
        <title>Phylogenomics reveals the evolutionary origins of lichenization in chlorophyte algae.</title>
        <authorList>
            <person name="Puginier C."/>
            <person name="Libourel C."/>
            <person name="Otte J."/>
            <person name="Skaloud P."/>
            <person name="Haon M."/>
            <person name="Grisel S."/>
            <person name="Petersen M."/>
            <person name="Berrin J.G."/>
            <person name="Delaux P.M."/>
            <person name="Dal Grande F."/>
            <person name="Keller J."/>
        </authorList>
    </citation>
    <scope>NUCLEOTIDE SEQUENCE [LARGE SCALE GENOMIC DNA]</scope>
    <source>
        <strain evidence="2 3">SAG 2145</strain>
    </source>
</reference>
<keyword evidence="3" id="KW-1185">Reference proteome</keyword>
<evidence type="ECO:0000256" key="1">
    <source>
        <dbReference type="SAM" id="MobiDB-lite"/>
    </source>
</evidence>
<evidence type="ECO:0000313" key="2">
    <source>
        <dbReference type="EMBL" id="KAK9822934.1"/>
    </source>
</evidence>
<comment type="caution">
    <text evidence="2">The sequence shown here is derived from an EMBL/GenBank/DDBJ whole genome shotgun (WGS) entry which is preliminary data.</text>
</comment>